<dbReference type="RefSeq" id="WP_176006717.1">
    <property type="nucleotide sequence ID" value="NZ_JABWMI010000015.1"/>
</dbReference>
<dbReference type="AlphaFoldDB" id="A0A7Y8Y3Z9"/>
<dbReference type="NCBIfam" id="TIGR04183">
    <property type="entry name" value="Por_Secre_tail"/>
    <property type="match status" value="1"/>
</dbReference>
<gene>
    <name evidence="4" type="ORF">HZF10_13330</name>
</gene>
<name>A0A7Y8Y3Z9_9FLAO</name>
<evidence type="ECO:0000259" key="3">
    <source>
        <dbReference type="Pfam" id="PF18962"/>
    </source>
</evidence>
<dbReference type="Proteomes" id="UP000535020">
    <property type="component" value="Unassembled WGS sequence"/>
</dbReference>
<dbReference type="InterPro" id="IPR011047">
    <property type="entry name" value="Quinoprotein_ADH-like_sf"/>
</dbReference>
<organism evidence="4 5">
    <name type="scientific">Flavobacterium agri</name>
    <dbReference type="NCBI Taxonomy" id="2743471"/>
    <lineage>
        <taxon>Bacteria</taxon>
        <taxon>Pseudomonadati</taxon>
        <taxon>Bacteroidota</taxon>
        <taxon>Flavobacteriia</taxon>
        <taxon>Flavobacteriales</taxon>
        <taxon>Flavobacteriaceae</taxon>
        <taxon>Flavobacterium</taxon>
    </lineage>
</organism>
<keyword evidence="5" id="KW-1185">Reference proteome</keyword>
<protein>
    <submittedName>
        <fullName evidence="4">T9SS type A sorting domain-containing protein</fullName>
    </submittedName>
</protein>
<dbReference type="PANTHER" id="PTHR42754">
    <property type="entry name" value="ENDOGLUCANASE"/>
    <property type="match status" value="1"/>
</dbReference>
<feature type="region of interest" description="Disordered" evidence="2">
    <location>
        <begin position="484"/>
        <end position="539"/>
    </location>
</feature>
<reference evidence="4 5" key="1">
    <citation type="submission" date="2020-07" db="EMBL/GenBank/DDBJ databases">
        <authorList>
            <person name="Sun Q."/>
        </authorList>
    </citation>
    <scope>NUCLEOTIDE SEQUENCE [LARGE SCALE GENOMIC DNA]</scope>
    <source>
        <strain evidence="4 5">MAH-1</strain>
    </source>
</reference>
<dbReference type="InterPro" id="IPR026444">
    <property type="entry name" value="Secre_tail"/>
</dbReference>
<dbReference type="Pfam" id="PF18962">
    <property type="entry name" value="Por_Secre_tail"/>
    <property type="match status" value="1"/>
</dbReference>
<sequence length="636" mass="68589">MTSFRTLRNWLPVCGLLLPLSMQSQDIQWEKSYGGRHADYLFDAVPTADYGFILAGSSLSGKTGNKASSNKGNLDYWVWKMDEHGELVWQKSFGGSGIDMLHAVRLTNDGGFFLAGTSDSPKSDDKKEDTHGGRDFWVIKLDAGGGERWQKTLGGLADEELVGVAVSKDGGCLLAGSTYSDASGDVTQKSKGGLDFWLVKLDYEGTIKWQKTVGGALSDELRSVIATADGGYLVGGTSNSPEGYDKTSKCNGANDFWVLKLDKDGNIEWQRTMGAEKDDQLQSLIQTNDGGYVASGNSNSGAGFNKTSASRGGSDFWVVRLDQSGNPLWQETYNFGKYDVLTSLVENTDGTLLIAGTAKSESVVNKDKEGTNDYIALKTDAEGKELWSRTIGSEGEDVLRKLIETRDGGYLLAGTSNPEAVKPGKRKKNKNGLNGISSGGRLAAAENAQREMDKTVAQGRDTANDFYKEQTASASKAVNDALGQKEGSPLKMGVGEPGNLLQSGNGSGGKKGSHRDTNPTNAKKLPASRQKSNNPGRSDFWVVKLKDKDKKEKAKQNVEAFPNPAHGYTNVVVGYEYEKGTATVFDINGRQLQSFAITERTIPVSLEGLPEGIYIINIKTDKSNDSVKVMKASRTN</sequence>
<evidence type="ECO:0000313" key="5">
    <source>
        <dbReference type="Proteomes" id="UP000535020"/>
    </source>
</evidence>
<proteinExistence type="predicted"/>
<evidence type="ECO:0000256" key="2">
    <source>
        <dbReference type="SAM" id="MobiDB-lite"/>
    </source>
</evidence>
<feature type="region of interest" description="Disordered" evidence="2">
    <location>
        <begin position="415"/>
        <end position="439"/>
    </location>
</feature>
<evidence type="ECO:0000313" key="4">
    <source>
        <dbReference type="EMBL" id="NYA71905.1"/>
    </source>
</evidence>
<comment type="caution">
    <text evidence="4">The sequence shown here is derived from an EMBL/GenBank/DDBJ whole genome shotgun (WGS) entry which is preliminary data.</text>
</comment>
<dbReference type="EMBL" id="JACBJI010000006">
    <property type="protein sequence ID" value="NYA71905.1"/>
    <property type="molecule type" value="Genomic_DNA"/>
</dbReference>
<feature type="domain" description="Secretion system C-terminal sorting" evidence="3">
    <location>
        <begin position="561"/>
        <end position="628"/>
    </location>
</feature>
<accession>A0A7Y8Y3Z9</accession>
<dbReference type="PANTHER" id="PTHR42754:SF1">
    <property type="entry name" value="LIPOPROTEIN"/>
    <property type="match status" value="1"/>
</dbReference>
<keyword evidence="1" id="KW-0732">Signal</keyword>
<dbReference type="SUPFAM" id="SSF50998">
    <property type="entry name" value="Quinoprotein alcohol dehydrogenase-like"/>
    <property type="match status" value="1"/>
</dbReference>
<evidence type="ECO:0000256" key="1">
    <source>
        <dbReference type="ARBA" id="ARBA00022729"/>
    </source>
</evidence>